<dbReference type="PRINTS" id="PR01021">
    <property type="entry name" value="OMPADOMAIN"/>
</dbReference>
<feature type="signal peptide" evidence="5">
    <location>
        <begin position="1"/>
        <end position="27"/>
    </location>
</feature>
<dbReference type="EMBL" id="CP018076">
    <property type="protein sequence ID" value="APE44199.1"/>
    <property type="molecule type" value="Genomic_DNA"/>
</dbReference>
<evidence type="ECO:0000259" key="6">
    <source>
        <dbReference type="PROSITE" id="PS51123"/>
    </source>
</evidence>
<dbReference type="PROSITE" id="PS51123">
    <property type="entry name" value="OMPA_2"/>
    <property type="match status" value="1"/>
</dbReference>
<dbReference type="AlphaFoldDB" id="A0A1J0WIP3"/>
<comment type="subcellular location">
    <subcellularLocation>
        <location evidence="1">Cell outer membrane</location>
    </subcellularLocation>
</comment>
<gene>
    <name evidence="7" type="ORF">BOO69_12915</name>
</gene>
<evidence type="ECO:0000256" key="2">
    <source>
        <dbReference type="ARBA" id="ARBA00023136"/>
    </source>
</evidence>
<dbReference type="InterPro" id="IPR006665">
    <property type="entry name" value="OmpA-like"/>
</dbReference>
<keyword evidence="3" id="KW-0998">Cell outer membrane</keyword>
<dbReference type="OrthoDB" id="9810367at2"/>
<protein>
    <recommendedName>
        <fullName evidence="6">OmpA-like domain-containing protein</fullName>
    </recommendedName>
</protein>
<feature type="domain" description="OmpA-like" evidence="6">
    <location>
        <begin position="78"/>
        <end position="194"/>
    </location>
</feature>
<organism evidence="7 8">
    <name type="scientific">Sulfitobacter alexandrii</name>
    <dbReference type="NCBI Taxonomy" id="1917485"/>
    <lineage>
        <taxon>Bacteria</taxon>
        <taxon>Pseudomonadati</taxon>
        <taxon>Pseudomonadota</taxon>
        <taxon>Alphaproteobacteria</taxon>
        <taxon>Rhodobacterales</taxon>
        <taxon>Roseobacteraceae</taxon>
        <taxon>Sulfitobacter</taxon>
    </lineage>
</organism>
<keyword evidence="8" id="KW-1185">Reference proteome</keyword>
<dbReference type="Pfam" id="PF00691">
    <property type="entry name" value="OmpA"/>
    <property type="match status" value="1"/>
</dbReference>
<sequence length="234" mass="25744">MVTYWTEKMTPRLAMKLKLTTASAGLAALLGCAPSSDPVYTQFYREAGSLVDTGYFGNATLNNRLVMTGERQYTLDLANRFAAEVTSVVTFDFNSAQLDGTAQAVLRQQADWIRQFPEIRFRVYGHTDAVGSNAYNKALGLRRANAVVGYLSTLGISRSRLEAVVSFGETQPLIVTQGRERKNRRTVTEVSGFVQRHPTVLDGKYAQIIYRDYVASAVPPTQLSDTLTSVVGGQ</sequence>
<dbReference type="InterPro" id="IPR050330">
    <property type="entry name" value="Bact_OuterMem_StrucFunc"/>
</dbReference>
<evidence type="ECO:0000313" key="8">
    <source>
        <dbReference type="Proteomes" id="UP000181897"/>
    </source>
</evidence>
<proteinExistence type="predicted"/>
<evidence type="ECO:0000256" key="3">
    <source>
        <dbReference type="ARBA" id="ARBA00023237"/>
    </source>
</evidence>
<reference evidence="7 8" key="1">
    <citation type="submission" date="2016-11" db="EMBL/GenBank/DDBJ databases">
        <title>Complete genome sequence of Sulfitobacter sp. AM1-D1, a toxic bacteria associated with marine dinoflagellate Alexandrium minutum in East China Sea.</title>
        <authorList>
            <person name="Yang Q."/>
            <person name="Zhang X."/>
            <person name="Tian X."/>
        </authorList>
    </citation>
    <scope>NUCLEOTIDE SEQUENCE [LARGE SCALE GENOMIC DNA]</scope>
    <source>
        <strain evidence="7 8">AM1-D1</strain>
    </source>
</reference>
<evidence type="ECO:0000256" key="5">
    <source>
        <dbReference type="SAM" id="SignalP"/>
    </source>
</evidence>
<dbReference type="GO" id="GO:0009279">
    <property type="term" value="C:cell outer membrane"/>
    <property type="evidence" value="ECO:0007669"/>
    <property type="project" value="UniProtKB-SubCell"/>
</dbReference>
<dbReference type="PANTHER" id="PTHR30329">
    <property type="entry name" value="STATOR ELEMENT OF FLAGELLAR MOTOR COMPLEX"/>
    <property type="match status" value="1"/>
</dbReference>
<evidence type="ECO:0000256" key="4">
    <source>
        <dbReference type="PROSITE-ProRule" id="PRU00473"/>
    </source>
</evidence>
<dbReference type="Proteomes" id="UP000181897">
    <property type="component" value="Chromosome"/>
</dbReference>
<keyword evidence="2 4" id="KW-0472">Membrane</keyword>
<keyword evidence="5" id="KW-0732">Signal</keyword>
<evidence type="ECO:0000313" key="7">
    <source>
        <dbReference type="EMBL" id="APE44199.1"/>
    </source>
</evidence>
<dbReference type="InterPro" id="IPR006664">
    <property type="entry name" value="OMP_bac"/>
</dbReference>
<name>A0A1J0WIP3_9RHOB</name>
<dbReference type="KEGG" id="suam:BOO69_12915"/>
<dbReference type="STRING" id="1917485.BOO69_12915"/>
<accession>A0A1J0WIP3</accession>
<dbReference type="Gene3D" id="3.30.1330.60">
    <property type="entry name" value="OmpA-like domain"/>
    <property type="match status" value="1"/>
</dbReference>
<dbReference type="InterPro" id="IPR036737">
    <property type="entry name" value="OmpA-like_sf"/>
</dbReference>
<dbReference type="SUPFAM" id="SSF103088">
    <property type="entry name" value="OmpA-like"/>
    <property type="match status" value="1"/>
</dbReference>
<feature type="chain" id="PRO_5012768879" description="OmpA-like domain-containing protein" evidence="5">
    <location>
        <begin position="28"/>
        <end position="234"/>
    </location>
</feature>
<evidence type="ECO:0000256" key="1">
    <source>
        <dbReference type="ARBA" id="ARBA00004442"/>
    </source>
</evidence>
<dbReference type="PANTHER" id="PTHR30329:SF21">
    <property type="entry name" value="LIPOPROTEIN YIAD-RELATED"/>
    <property type="match status" value="1"/>
</dbReference>
<dbReference type="CDD" id="cd07185">
    <property type="entry name" value="OmpA_C-like"/>
    <property type="match status" value="1"/>
</dbReference>